<reference evidence="3" key="1">
    <citation type="journal article" date="2019" name="Int. J. Syst. Evol. Microbiol.">
        <title>The Global Catalogue of Microorganisms (GCM) 10K type strain sequencing project: providing services to taxonomists for standard genome sequencing and annotation.</title>
        <authorList>
            <consortium name="The Broad Institute Genomics Platform"/>
            <consortium name="The Broad Institute Genome Sequencing Center for Infectious Disease"/>
            <person name="Wu L."/>
            <person name="Ma J."/>
        </authorList>
    </citation>
    <scope>NUCLEOTIDE SEQUENCE [LARGE SCALE GENOMIC DNA]</scope>
    <source>
        <strain evidence="3">CCUG 58411</strain>
    </source>
</reference>
<dbReference type="InterPro" id="IPR035897">
    <property type="entry name" value="Toll_tir_struct_dom_sf"/>
</dbReference>
<organism evidence="2 3">
    <name type="scientific">Methylophilus flavus</name>
    <dbReference type="NCBI Taxonomy" id="640084"/>
    <lineage>
        <taxon>Bacteria</taxon>
        <taxon>Pseudomonadati</taxon>
        <taxon>Pseudomonadota</taxon>
        <taxon>Betaproteobacteria</taxon>
        <taxon>Nitrosomonadales</taxon>
        <taxon>Methylophilaceae</taxon>
        <taxon>Methylophilus</taxon>
    </lineage>
</organism>
<keyword evidence="2" id="KW-0675">Receptor</keyword>
<feature type="domain" description="TIR" evidence="1">
    <location>
        <begin position="133"/>
        <end position="220"/>
    </location>
</feature>
<dbReference type="Gene3D" id="3.40.50.10140">
    <property type="entry name" value="Toll/interleukin-1 receptor homology (TIR) domain"/>
    <property type="match status" value="1"/>
</dbReference>
<evidence type="ECO:0000313" key="3">
    <source>
        <dbReference type="Proteomes" id="UP001597206"/>
    </source>
</evidence>
<keyword evidence="3" id="KW-1185">Reference proteome</keyword>
<dbReference type="InterPro" id="IPR000157">
    <property type="entry name" value="TIR_dom"/>
</dbReference>
<dbReference type="RefSeq" id="WP_379034357.1">
    <property type="nucleotide sequence ID" value="NZ_JBHTLN010000002.1"/>
</dbReference>
<sequence length="380" mass="41879">MTFLYQLAVLGAPTEVQLSTLSEGIAAALATFNLRLGHDVAWEVLPTTFKPHQLQPAAAVFFGGQPADIANLEELLQRGVPILPVVSSVDQAHIELPAILQPLNYLSYLEAGAEAIATALLESVGLLRHHRRVFISYRRDEAAVVATQLFNVLSERQFDVFLDSQGTAPAEEVEALSWHRLYDSDVLLMLDTPDYFENRWTNAEFGRVLAKGISVMKVCWPDAANSLRSSTASVVQLSASDITPDSGRMAEDALANICQQLEEIRSQNHAVRSVNLISSIRIAIQAIGGKMLGMSAHKAVHLLLPNGEQLTVYPTVGVPVPFNLEEAYQYSPHHSVAVIYDPVGLHQEGLKHLDWLKTHVQAARWIKATEASAQFTKWRH</sequence>
<gene>
    <name evidence="2" type="ORF">ACFQ2T_10995</name>
</gene>
<accession>A0ABW3PBQ0</accession>
<name>A0ABW3PBQ0_9PROT</name>
<comment type="caution">
    <text evidence="2">The sequence shown here is derived from an EMBL/GenBank/DDBJ whole genome shotgun (WGS) entry which is preliminary data.</text>
</comment>
<dbReference type="SUPFAM" id="SSF52200">
    <property type="entry name" value="Toll/Interleukin receptor TIR domain"/>
    <property type="match status" value="1"/>
</dbReference>
<dbReference type="Proteomes" id="UP001597206">
    <property type="component" value="Unassembled WGS sequence"/>
</dbReference>
<evidence type="ECO:0000259" key="1">
    <source>
        <dbReference type="Pfam" id="PF13676"/>
    </source>
</evidence>
<dbReference type="Pfam" id="PF13676">
    <property type="entry name" value="TIR_2"/>
    <property type="match status" value="1"/>
</dbReference>
<proteinExistence type="predicted"/>
<protein>
    <submittedName>
        <fullName evidence="2">Toll/interleukin-1 receptor domain-containing protein</fullName>
    </submittedName>
</protein>
<evidence type="ECO:0000313" key="2">
    <source>
        <dbReference type="EMBL" id="MFD1123033.1"/>
    </source>
</evidence>
<dbReference type="EMBL" id="JBHTLN010000002">
    <property type="protein sequence ID" value="MFD1123033.1"/>
    <property type="molecule type" value="Genomic_DNA"/>
</dbReference>